<feature type="domain" description="RRM" evidence="6">
    <location>
        <begin position="470"/>
        <end position="544"/>
    </location>
</feature>
<dbReference type="PROSITE" id="PS50102">
    <property type="entry name" value="RRM"/>
    <property type="match status" value="3"/>
</dbReference>
<dbReference type="HOGENOM" id="CLU_015171_7_1_1"/>
<keyword evidence="2" id="KW-0677">Repeat</keyword>
<dbReference type="InParanoid" id="T1G912"/>
<keyword evidence="1" id="KW-0597">Phosphoprotein</keyword>
<dbReference type="SMART" id="SM00360">
    <property type="entry name" value="RRM"/>
    <property type="match status" value="4"/>
</dbReference>
<protein>
    <recommendedName>
        <fullName evidence="6">RRM domain-containing protein</fullName>
    </recommendedName>
</protein>
<feature type="domain" description="RRM" evidence="6">
    <location>
        <begin position="145"/>
        <end position="221"/>
    </location>
</feature>
<dbReference type="InterPro" id="IPR021790">
    <property type="entry name" value="PTBP1-like_RRM2"/>
</dbReference>
<dbReference type="Pfam" id="PF11835">
    <property type="entry name" value="RRM_8"/>
    <property type="match status" value="1"/>
</dbReference>
<proteinExistence type="predicted"/>
<dbReference type="EnsemblMetazoa" id="HelroT94426">
    <property type="protein sequence ID" value="HelroP94426"/>
    <property type="gene ID" value="HelroG94426"/>
</dbReference>
<dbReference type="CDD" id="cd12421">
    <property type="entry name" value="RRM1_PTBP1_hnRNPL_like"/>
    <property type="match status" value="1"/>
</dbReference>
<dbReference type="CDD" id="cd12423">
    <property type="entry name" value="RRM3_PTBP1_like"/>
    <property type="match status" value="1"/>
</dbReference>
<dbReference type="KEGG" id="hro:HELRODRAFT_94426"/>
<feature type="domain" description="RRM" evidence="6">
    <location>
        <begin position="353"/>
        <end position="427"/>
    </location>
</feature>
<dbReference type="Pfam" id="PF00076">
    <property type="entry name" value="RRM_1"/>
    <property type="match status" value="1"/>
</dbReference>
<dbReference type="NCBIfam" id="TIGR01649">
    <property type="entry name" value="hnRNP-L_PTB"/>
    <property type="match status" value="1"/>
</dbReference>
<dbReference type="SUPFAM" id="SSF54928">
    <property type="entry name" value="RNA-binding domain, RBD"/>
    <property type="match status" value="4"/>
</dbReference>
<dbReference type="OrthoDB" id="296632at2759"/>
<dbReference type="GO" id="GO:0003729">
    <property type="term" value="F:mRNA binding"/>
    <property type="evidence" value="ECO:0000318"/>
    <property type="project" value="GO_Central"/>
</dbReference>
<dbReference type="EMBL" id="KB096742">
    <property type="protein sequence ID" value="ESO02174.1"/>
    <property type="molecule type" value="Genomic_DNA"/>
</dbReference>
<dbReference type="eggNOG" id="KOG1190">
    <property type="taxonomic scope" value="Eukaryota"/>
</dbReference>
<dbReference type="AlphaFoldDB" id="T1G912"/>
<evidence type="ECO:0000256" key="5">
    <source>
        <dbReference type="SAM" id="MobiDB-lite"/>
    </source>
</evidence>
<dbReference type="GO" id="GO:0006397">
    <property type="term" value="P:mRNA processing"/>
    <property type="evidence" value="ECO:0007669"/>
    <property type="project" value="InterPro"/>
</dbReference>
<dbReference type="InterPro" id="IPR012677">
    <property type="entry name" value="Nucleotide-bd_a/b_plait_sf"/>
</dbReference>
<dbReference type="EMBL" id="AMQM01000811">
    <property type="status" value="NOT_ANNOTATED_CDS"/>
    <property type="molecule type" value="Genomic_DNA"/>
</dbReference>
<evidence type="ECO:0000259" key="6">
    <source>
        <dbReference type="PROSITE" id="PS50102"/>
    </source>
</evidence>
<reference evidence="8" key="3">
    <citation type="submission" date="2015-06" db="UniProtKB">
        <authorList>
            <consortium name="EnsemblMetazoa"/>
        </authorList>
    </citation>
    <scope>IDENTIFICATION</scope>
</reference>
<dbReference type="FunCoup" id="T1G912">
    <property type="interactions" value="1253"/>
</dbReference>
<dbReference type="OMA" id="FKFFQYV"/>
<organism evidence="8 9">
    <name type="scientific">Helobdella robusta</name>
    <name type="common">Californian leech</name>
    <dbReference type="NCBI Taxonomy" id="6412"/>
    <lineage>
        <taxon>Eukaryota</taxon>
        <taxon>Metazoa</taxon>
        <taxon>Spiralia</taxon>
        <taxon>Lophotrochozoa</taxon>
        <taxon>Annelida</taxon>
        <taxon>Clitellata</taxon>
        <taxon>Hirudinea</taxon>
        <taxon>Rhynchobdellida</taxon>
        <taxon>Glossiphoniidae</taxon>
        <taxon>Helobdella</taxon>
    </lineage>
</organism>
<dbReference type="RefSeq" id="XP_009019582.1">
    <property type="nucleotide sequence ID" value="XM_009021334.1"/>
</dbReference>
<dbReference type="GO" id="GO:0043484">
    <property type="term" value="P:regulation of RNA splicing"/>
    <property type="evidence" value="ECO:0000318"/>
    <property type="project" value="GO_Central"/>
</dbReference>
<evidence type="ECO:0000313" key="7">
    <source>
        <dbReference type="EMBL" id="ESO02174.1"/>
    </source>
</evidence>
<dbReference type="InterPro" id="IPR006536">
    <property type="entry name" value="HnRNP-L/PTB"/>
</dbReference>
<dbReference type="Pfam" id="PF13893">
    <property type="entry name" value="RRM_5"/>
    <property type="match status" value="2"/>
</dbReference>
<feature type="region of interest" description="Disordered" evidence="5">
    <location>
        <begin position="1"/>
        <end position="22"/>
    </location>
</feature>
<name>T1G912_HELRO</name>
<keyword evidence="9" id="KW-1185">Reference proteome</keyword>
<evidence type="ECO:0000313" key="9">
    <source>
        <dbReference type="Proteomes" id="UP000015101"/>
    </source>
</evidence>
<evidence type="ECO:0000256" key="4">
    <source>
        <dbReference type="PROSITE-ProRule" id="PRU00176"/>
    </source>
</evidence>
<dbReference type="Proteomes" id="UP000015101">
    <property type="component" value="Unassembled WGS sequence"/>
</dbReference>
<dbReference type="FunFam" id="3.30.70.330:FF:000341">
    <property type="entry name" value="Hephaestus, isoform C"/>
    <property type="match status" value="1"/>
</dbReference>
<dbReference type="InterPro" id="IPR035979">
    <property type="entry name" value="RBD_domain_sf"/>
</dbReference>
<keyword evidence="3 4" id="KW-0694">RNA-binding</keyword>
<dbReference type="GeneID" id="20217559"/>
<evidence type="ECO:0000256" key="3">
    <source>
        <dbReference type="ARBA" id="ARBA00022884"/>
    </source>
</evidence>
<evidence type="ECO:0000256" key="1">
    <source>
        <dbReference type="ARBA" id="ARBA00022553"/>
    </source>
</evidence>
<dbReference type="PANTHER" id="PTHR15592">
    <property type="entry name" value="MATRIN 3/NUCLEAR PROTEIN 220-RELATED"/>
    <property type="match status" value="1"/>
</dbReference>
<accession>T1G912</accession>
<reference evidence="9" key="1">
    <citation type="submission" date="2012-12" db="EMBL/GenBank/DDBJ databases">
        <authorList>
            <person name="Hellsten U."/>
            <person name="Grimwood J."/>
            <person name="Chapman J.A."/>
            <person name="Shapiro H."/>
            <person name="Aerts A."/>
            <person name="Otillar R.P."/>
            <person name="Terry A.Y."/>
            <person name="Boore J.L."/>
            <person name="Simakov O."/>
            <person name="Marletaz F."/>
            <person name="Cho S.-J."/>
            <person name="Edsinger-Gonzales E."/>
            <person name="Havlak P."/>
            <person name="Kuo D.-H."/>
            <person name="Larsson T."/>
            <person name="Lv J."/>
            <person name="Arendt D."/>
            <person name="Savage R."/>
            <person name="Osoegawa K."/>
            <person name="de Jong P."/>
            <person name="Lindberg D.R."/>
            <person name="Seaver E.C."/>
            <person name="Weisblat D.A."/>
            <person name="Putnam N.H."/>
            <person name="Grigoriev I.V."/>
            <person name="Rokhsar D.S."/>
        </authorList>
    </citation>
    <scope>NUCLEOTIDE SEQUENCE</scope>
</reference>
<gene>
    <name evidence="8" type="primary">20217559</name>
    <name evidence="7" type="ORF">HELRODRAFT_94426</name>
</gene>
<dbReference type="STRING" id="6412.T1G912"/>
<dbReference type="InterPro" id="IPR000504">
    <property type="entry name" value="RRM_dom"/>
</dbReference>
<sequence>MKRSSDNQTSMYSSNGNSQTMDYNNKKLKMEVNVNKPSRVVHLRGVPNDVSDVEIVQLALSFGRISNLVVSKKKNQALVEMMDIAAAQAMVQYYGEHPPSIRKRVVHVQFSTYEKLKTENTRFQDDMSNLTDQLVLGMDENRTVLRVIIDNMLYPVTVDILKLIFSKYGQVLRIVTYNKNNSFQALIEYADGISAKSGLTALNGQNIYNGCCTLRIDYSHLETLQVKYNNEKTYDYTDPNLPSGPMASVGEQMGILDTPHGDGILGSYSGNFGGLGGSLGGIGGNFSNISKLGAMPAGLTGFSAGGLGNFGGGGLGGIGGLAGLGSMLGGVGAGLAGAGGMMMGGNNQSTGHSVLIISNLNEEKVNTDYLFTLFGMYGMVTRVKIMYNKKDTALVQFSDPALALNAVNCLDKLKWYGKVMKVSVSKHNYIQMPKEGQADEGLTKDYTNSKLHRHANPGSKKYGAINPPSAVLHITNIPQSMTEDELRDLFGKCGHVVGFRFLENEKKMALLKMETIEDAVAALVELHNYQLPGPQYLRVSFTKSNL</sequence>
<dbReference type="GO" id="GO:0005634">
    <property type="term" value="C:nucleus"/>
    <property type="evidence" value="ECO:0000318"/>
    <property type="project" value="GO_Central"/>
</dbReference>
<evidence type="ECO:0000313" key="8">
    <source>
        <dbReference type="EnsemblMetazoa" id="HelroP94426"/>
    </source>
</evidence>
<reference evidence="7 9" key="2">
    <citation type="journal article" date="2013" name="Nature">
        <title>Insights into bilaterian evolution from three spiralian genomes.</title>
        <authorList>
            <person name="Simakov O."/>
            <person name="Marletaz F."/>
            <person name="Cho S.J."/>
            <person name="Edsinger-Gonzales E."/>
            <person name="Havlak P."/>
            <person name="Hellsten U."/>
            <person name="Kuo D.H."/>
            <person name="Larsson T."/>
            <person name="Lv J."/>
            <person name="Arendt D."/>
            <person name="Savage R."/>
            <person name="Osoegawa K."/>
            <person name="de Jong P."/>
            <person name="Grimwood J."/>
            <person name="Chapman J.A."/>
            <person name="Shapiro H."/>
            <person name="Aerts A."/>
            <person name="Otillar R.P."/>
            <person name="Terry A.Y."/>
            <person name="Boore J.L."/>
            <person name="Grigoriev I.V."/>
            <person name="Lindberg D.R."/>
            <person name="Seaver E.C."/>
            <person name="Weisblat D.A."/>
            <person name="Putnam N.H."/>
            <person name="Rokhsar D.S."/>
        </authorList>
    </citation>
    <scope>NUCLEOTIDE SEQUENCE</scope>
</reference>
<dbReference type="CTD" id="20217559"/>
<dbReference type="Gene3D" id="3.30.70.330">
    <property type="match status" value="4"/>
</dbReference>
<evidence type="ECO:0000256" key="2">
    <source>
        <dbReference type="ARBA" id="ARBA00022737"/>
    </source>
</evidence>